<evidence type="ECO:0000256" key="1">
    <source>
        <dbReference type="SAM" id="MobiDB-lite"/>
    </source>
</evidence>
<dbReference type="Proteomes" id="UP000319731">
    <property type="component" value="Unassembled WGS sequence"/>
</dbReference>
<dbReference type="PANTHER" id="PTHR15430:SF1">
    <property type="entry name" value="GLOMULIN"/>
    <property type="match status" value="1"/>
</dbReference>
<protein>
    <submittedName>
        <fullName evidence="2">Uncharacterized protein</fullName>
    </submittedName>
</protein>
<dbReference type="GO" id="GO:0005737">
    <property type="term" value="C:cytoplasm"/>
    <property type="evidence" value="ECO:0007669"/>
    <property type="project" value="TreeGrafter"/>
</dbReference>
<sequence length="346" mass="39297">MSYDIQEKSKQETRQMSLGLSIAEYSMSTVGTLVETGLTDSAKQLLDELATIGLDASLYIKEATDIESMLCLIGLALDYKYPLESFLPSVTSLEWVLDECLTSICLQLDRFQEDHFGMAGKAVRVLEYLAERTDLRDQFEDGRPDEIYLKTFQNLLVFAATIPEPAYRNLAYTTFKKFLLILNESARSYILLALLESSPFVGVQTAILAVLKDQVHLALAVKHERQEPSPFGSSIFTNTFLVILLDPRESIYRSTTMPDKTIFDVREVFMERHSMLMHTINLYLYLLLRDTPYENIMGVWSETHIESTSRTFLTPLHRHCDALLERISGSTTPEDAGHTHGEHSES</sequence>
<gene>
    <name evidence="2" type="ORF">SmJEL517_g01908</name>
</gene>
<feature type="region of interest" description="Disordered" evidence="1">
    <location>
        <begin position="327"/>
        <end position="346"/>
    </location>
</feature>
<dbReference type="InterPro" id="IPR019516">
    <property type="entry name" value="Glomulin/ALF4"/>
</dbReference>
<accession>A0A507CDP4</accession>
<dbReference type="GeneID" id="42003133"/>
<evidence type="ECO:0000313" key="2">
    <source>
        <dbReference type="EMBL" id="TPX35685.1"/>
    </source>
</evidence>
<dbReference type="RefSeq" id="XP_031026117.1">
    <property type="nucleotide sequence ID" value="XM_031167836.1"/>
</dbReference>
<dbReference type="EMBL" id="QEAO01000007">
    <property type="protein sequence ID" value="TPX35685.1"/>
    <property type="molecule type" value="Genomic_DNA"/>
</dbReference>
<dbReference type="STRING" id="1806994.A0A507CDP4"/>
<organism evidence="2 3">
    <name type="scientific">Synchytrium microbalum</name>
    <dbReference type="NCBI Taxonomy" id="1806994"/>
    <lineage>
        <taxon>Eukaryota</taxon>
        <taxon>Fungi</taxon>
        <taxon>Fungi incertae sedis</taxon>
        <taxon>Chytridiomycota</taxon>
        <taxon>Chytridiomycota incertae sedis</taxon>
        <taxon>Chytridiomycetes</taxon>
        <taxon>Synchytriales</taxon>
        <taxon>Synchytriaceae</taxon>
        <taxon>Synchytrium</taxon>
    </lineage>
</organism>
<dbReference type="OrthoDB" id="5396786at2759"/>
<keyword evidence="3" id="KW-1185">Reference proteome</keyword>
<reference evidence="2 3" key="1">
    <citation type="journal article" date="2019" name="Sci. Rep.">
        <title>Comparative genomics of chytrid fungi reveal insights into the obligate biotrophic and pathogenic lifestyle of Synchytrium endobioticum.</title>
        <authorList>
            <person name="van de Vossenberg B.T.L.H."/>
            <person name="Warris S."/>
            <person name="Nguyen H.D.T."/>
            <person name="van Gent-Pelzer M.P.E."/>
            <person name="Joly D.L."/>
            <person name="van de Geest H.C."/>
            <person name="Bonants P.J.M."/>
            <person name="Smith D.S."/>
            <person name="Levesque C.A."/>
            <person name="van der Lee T.A.J."/>
        </authorList>
    </citation>
    <scope>NUCLEOTIDE SEQUENCE [LARGE SCALE GENOMIC DNA]</scope>
    <source>
        <strain evidence="2 3">JEL517</strain>
    </source>
</reference>
<name>A0A507CDP4_9FUNG</name>
<evidence type="ECO:0000313" key="3">
    <source>
        <dbReference type="Proteomes" id="UP000319731"/>
    </source>
</evidence>
<feature type="compositionally biased region" description="Basic and acidic residues" evidence="1">
    <location>
        <begin position="335"/>
        <end position="346"/>
    </location>
</feature>
<comment type="caution">
    <text evidence="2">The sequence shown here is derived from an EMBL/GenBank/DDBJ whole genome shotgun (WGS) entry which is preliminary data.</text>
</comment>
<dbReference type="GO" id="GO:0055105">
    <property type="term" value="F:ubiquitin-protein transferase inhibitor activity"/>
    <property type="evidence" value="ECO:0007669"/>
    <property type="project" value="TreeGrafter"/>
</dbReference>
<dbReference type="InterPro" id="IPR013877">
    <property type="entry name" value="YAP-bd/ALF4/Glomulin"/>
</dbReference>
<dbReference type="Pfam" id="PF08568">
    <property type="entry name" value="Kinetochor_Ybp2"/>
    <property type="match status" value="1"/>
</dbReference>
<proteinExistence type="predicted"/>
<dbReference type="PANTHER" id="PTHR15430">
    <property type="entry name" value="GLOMULIN"/>
    <property type="match status" value="1"/>
</dbReference>
<dbReference type="AlphaFoldDB" id="A0A507CDP4"/>